<gene>
    <name evidence="4" type="ORF">ABWK59_20290</name>
</gene>
<dbReference type="GO" id="GO:0005886">
    <property type="term" value="C:plasma membrane"/>
    <property type="evidence" value="ECO:0007669"/>
    <property type="project" value="TreeGrafter"/>
</dbReference>
<dbReference type="InterPro" id="IPR001460">
    <property type="entry name" value="PCN-bd_Tpept"/>
</dbReference>
<organism evidence="4">
    <name type="scientific">Kitasatospora camelliae</name>
    <dbReference type="NCBI Taxonomy" id="3156397"/>
    <lineage>
        <taxon>Bacteria</taxon>
        <taxon>Bacillati</taxon>
        <taxon>Actinomycetota</taxon>
        <taxon>Actinomycetes</taxon>
        <taxon>Kitasatosporales</taxon>
        <taxon>Streptomycetaceae</taxon>
        <taxon>Kitasatospora</taxon>
    </lineage>
</organism>
<evidence type="ECO:0000259" key="3">
    <source>
        <dbReference type="Pfam" id="PF00905"/>
    </source>
</evidence>
<dbReference type="GO" id="GO:0071972">
    <property type="term" value="F:peptidoglycan L,D-transpeptidase activity"/>
    <property type="evidence" value="ECO:0007669"/>
    <property type="project" value="TreeGrafter"/>
</dbReference>
<dbReference type="SUPFAM" id="SSF56601">
    <property type="entry name" value="beta-lactamase/transpeptidase-like"/>
    <property type="match status" value="1"/>
</dbReference>
<dbReference type="Pfam" id="PF00905">
    <property type="entry name" value="Transpeptidase"/>
    <property type="match status" value="1"/>
</dbReference>
<dbReference type="PANTHER" id="PTHR30627">
    <property type="entry name" value="PEPTIDOGLYCAN D,D-TRANSPEPTIDASE"/>
    <property type="match status" value="1"/>
</dbReference>
<reference evidence="4" key="1">
    <citation type="submission" date="2024-06" db="EMBL/GenBank/DDBJ databases">
        <title>The genome sequences of Kitasatospora sp. strain HUAS MG31.</title>
        <authorList>
            <person name="Mo P."/>
        </authorList>
    </citation>
    <scope>NUCLEOTIDE SEQUENCE</scope>
    <source>
        <strain evidence="4">HUAS MG31</strain>
    </source>
</reference>
<evidence type="ECO:0000313" key="4">
    <source>
        <dbReference type="EMBL" id="XCM81083.1"/>
    </source>
</evidence>
<dbReference type="KEGG" id="kcm:ABWK59_20290"/>
<dbReference type="GO" id="GO:0071555">
    <property type="term" value="P:cell wall organization"/>
    <property type="evidence" value="ECO:0007669"/>
    <property type="project" value="TreeGrafter"/>
</dbReference>
<protein>
    <submittedName>
        <fullName evidence="4">Penicillin-binding transpeptidase domain-containing protein</fullName>
    </submittedName>
</protein>
<evidence type="ECO:0000256" key="1">
    <source>
        <dbReference type="SAM" id="MobiDB-lite"/>
    </source>
</evidence>
<name>A0AAU8K1D8_9ACTN</name>
<keyword evidence="2" id="KW-0812">Transmembrane</keyword>
<feature type="domain" description="Penicillin-binding protein transpeptidase" evidence="3">
    <location>
        <begin position="303"/>
        <end position="573"/>
    </location>
</feature>
<feature type="transmembrane region" description="Helical" evidence="2">
    <location>
        <begin position="12"/>
        <end position="33"/>
    </location>
</feature>
<dbReference type="InterPro" id="IPR050515">
    <property type="entry name" value="Beta-lactam/transpept"/>
</dbReference>
<dbReference type="RefSeq" id="WP_354642019.1">
    <property type="nucleotide sequence ID" value="NZ_CP159872.1"/>
</dbReference>
<dbReference type="EMBL" id="CP159872">
    <property type="protein sequence ID" value="XCM81083.1"/>
    <property type="molecule type" value="Genomic_DNA"/>
</dbReference>
<dbReference type="InterPro" id="IPR012338">
    <property type="entry name" value="Beta-lactam/transpept-like"/>
</dbReference>
<feature type="compositionally biased region" description="Low complexity" evidence="1">
    <location>
        <begin position="115"/>
        <end position="141"/>
    </location>
</feature>
<sequence>MGDLTVHKGAKIGIATVTAALFVGGGVSAYALLAGDEDAGPGKPKTRTVVAEPPTAEQAAEGAKSFLEAWSKGDLEAAGKLTDKPDTANAALVAFREKLKPSAIGLTPGGPAPAPTSSTAPTTKPSSAAASAASSASPTSAAPAPAGVLLAFKAKVEFAETGTPWNYDGVLKMVKMSDGKAAVLWDPTVLHPKLAAGRTIAVKPVFSPPSQIQDRKGRPLSAFASLAPLLPTVKATPASASPDDAGTGVVITDDAGKAAQEKLFTIKEPKPAAALKLTLDADVQKAAEEAVQEQSKGGTRAASLVAIEPSTGNILAVANAPATGQNRAFLGATAPGSTMKVLSAAALLEAGVTPTSTMPCPPTTKVTGLELKNDFDGDFPNYTLTDDFTRSCNTAFIEKGKEVLKPDSLPKLAKEVFGLGLEWKTGVSNFDTLIPVQNSMAGAASEYIGQGAVQTNPLGMASVAATVQNGTFHQPVLVADSKDRVTAARQLAPGVLEDLRGLMRATAMNGTAKPVMASLGGNSGAKTGTAEIGGGKPANSWFVAYRGNIAAAAEVEGAGHGIDAAGPAVAKVLKVGNG</sequence>
<dbReference type="Gene3D" id="3.40.710.10">
    <property type="entry name" value="DD-peptidase/beta-lactamase superfamily"/>
    <property type="match status" value="1"/>
</dbReference>
<dbReference type="AlphaFoldDB" id="A0AAU8K1D8"/>
<accession>A0AAU8K1D8</accession>
<feature type="region of interest" description="Disordered" evidence="1">
    <location>
        <begin position="103"/>
        <end position="141"/>
    </location>
</feature>
<keyword evidence="2" id="KW-1133">Transmembrane helix</keyword>
<proteinExistence type="predicted"/>
<keyword evidence="2" id="KW-0472">Membrane</keyword>
<dbReference type="PANTHER" id="PTHR30627:SF24">
    <property type="entry name" value="PENICILLIN-BINDING PROTEIN 4B"/>
    <property type="match status" value="1"/>
</dbReference>
<evidence type="ECO:0000256" key="2">
    <source>
        <dbReference type="SAM" id="Phobius"/>
    </source>
</evidence>
<dbReference type="GO" id="GO:0008658">
    <property type="term" value="F:penicillin binding"/>
    <property type="evidence" value="ECO:0007669"/>
    <property type="project" value="InterPro"/>
</dbReference>